<dbReference type="Pfam" id="PF08245">
    <property type="entry name" value="Mur_ligase_M"/>
    <property type="match status" value="1"/>
</dbReference>
<keyword evidence="5" id="KW-0436">Ligase</keyword>
<keyword evidence="7" id="KW-0067">ATP-binding</keyword>
<keyword evidence="6" id="KW-0547">Nucleotide-binding</keyword>
<dbReference type="InterPro" id="IPR013221">
    <property type="entry name" value="Mur_ligase_cen"/>
</dbReference>
<organism evidence="16">
    <name type="scientific">freshwater metagenome</name>
    <dbReference type="NCBI Taxonomy" id="449393"/>
    <lineage>
        <taxon>unclassified sequences</taxon>
        <taxon>metagenomes</taxon>
        <taxon>ecological metagenomes</taxon>
    </lineage>
</organism>
<evidence type="ECO:0000313" key="15">
    <source>
        <dbReference type="EMBL" id="CAB4855126.1"/>
    </source>
</evidence>
<dbReference type="InterPro" id="IPR000713">
    <property type="entry name" value="Mur_ligase_N"/>
</dbReference>
<dbReference type="Gene3D" id="3.90.190.20">
    <property type="entry name" value="Mur ligase, C-terminal domain"/>
    <property type="match status" value="1"/>
</dbReference>
<dbReference type="SUPFAM" id="SSF53623">
    <property type="entry name" value="MurD-like peptide ligases, catalytic domain"/>
    <property type="match status" value="1"/>
</dbReference>
<dbReference type="Gene3D" id="3.40.1190.10">
    <property type="entry name" value="Mur-like, catalytic domain"/>
    <property type="match status" value="1"/>
</dbReference>
<dbReference type="Gene3D" id="3.40.50.720">
    <property type="entry name" value="NAD(P)-binding Rossmann-like Domain"/>
    <property type="match status" value="1"/>
</dbReference>
<evidence type="ECO:0000313" key="14">
    <source>
        <dbReference type="EMBL" id="CAB4802870.1"/>
    </source>
</evidence>
<comment type="catalytic activity">
    <reaction evidence="8">
        <text>UDP-N-acetyl-alpha-D-muramate + L-alanine + ATP = UDP-N-acetyl-alpha-D-muramoyl-L-alanine + ADP + phosphate + H(+)</text>
        <dbReference type="Rhea" id="RHEA:23372"/>
        <dbReference type="ChEBI" id="CHEBI:15378"/>
        <dbReference type="ChEBI" id="CHEBI:30616"/>
        <dbReference type="ChEBI" id="CHEBI:43474"/>
        <dbReference type="ChEBI" id="CHEBI:57972"/>
        <dbReference type="ChEBI" id="CHEBI:70757"/>
        <dbReference type="ChEBI" id="CHEBI:83898"/>
        <dbReference type="ChEBI" id="CHEBI:456216"/>
        <dbReference type="EC" id="6.3.2.8"/>
    </reaction>
</comment>
<dbReference type="AlphaFoldDB" id="A0A6J7F6Y8"/>
<evidence type="ECO:0000313" key="17">
    <source>
        <dbReference type="EMBL" id="CAB5018946.1"/>
    </source>
</evidence>
<dbReference type="EMBL" id="CAEZYH010000002">
    <property type="protein sequence ID" value="CAB4706215.1"/>
    <property type="molecule type" value="Genomic_DNA"/>
</dbReference>
<evidence type="ECO:0000259" key="10">
    <source>
        <dbReference type="Pfam" id="PF02875"/>
    </source>
</evidence>
<dbReference type="InterPro" id="IPR004101">
    <property type="entry name" value="Mur_ligase_C"/>
</dbReference>
<reference evidence="16" key="1">
    <citation type="submission" date="2020-05" db="EMBL/GenBank/DDBJ databases">
        <authorList>
            <person name="Chiriac C."/>
            <person name="Salcher M."/>
            <person name="Ghai R."/>
            <person name="Kavagutti S V."/>
        </authorList>
    </citation>
    <scope>NUCLEOTIDE SEQUENCE</scope>
</reference>
<accession>A0A6J7F6Y8</accession>
<feature type="domain" description="Mur ligase C-terminal" evidence="10">
    <location>
        <begin position="316"/>
        <end position="449"/>
    </location>
</feature>
<gene>
    <name evidence="12" type="ORF">UFOPK2658_00110</name>
    <name evidence="13" type="ORF">UFOPK2880_00130</name>
    <name evidence="14" type="ORF">UFOPK3004_00777</name>
    <name evidence="15" type="ORF">UFOPK3304_00032</name>
    <name evidence="16" type="ORF">UFOPK3494_00085</name>
    <name evidence="17" type="ORF">UFOPK4134_00156</name>
</gene>
<keyword evidence="4" id="KW-0963">Cytoplasm</keyword>
<proteinExistence type="inferred from homology"/>
<evidence type="ECO:0000256" key="8">
    <source>
        <dbReference type="ARBA" id="ARBA00047833"/>
    </source>
</evidence>
<dbReference type="SUPFAM" id="SSF51984">
    <property type="entry name" value="MurCD N-terminal domain"/>
    <property type="match status" value="1"/>
</dbReference>
<dbReference type="InterPro" id="IPR036615">
    <property type="entry name" value="Mur_ligase_C_dom_sf"/>
</dbReference>
<sequence>MREILDLHQHSRIHVVGVGGPGMSAIATCLVQMGHEVSGSDIKNSDVINRLSGLGIQINIGHDQSVIHGCDAVTASSAIPQSNIELVAAEQSGVQVLTRAAMLASICAMRPSIAVAGTHGKTTTTSLLVRIFTEAGLDPNFVVGGDVLDEGVGARWTGSAWTIVEADESDGTHLELPLTASILTNVDSDHLDQYGDLQGVAAGFQQYLSGIQGPVVVCIDDPLIAGMQTPIQTVTYGFSSDANFRCHSIEATNGETTFSITSNDPATHSADLKVRMSLRGRHNVLNVTGAIAMAINLGVDPQVAIAAVAKFGGVGRRFEIIGNVDGITFVDDYAHLPREISAVMSAAKTSDDRWGRLVAVFQPNRYHRMAIMSDEYADAFVDADVVVITDIYASGTKKIEGVTGHLVVDAVASAHPTSQILWHADRESLAEFVNQVLRAGDVCISMGCGDVEFLPREIIHLRSGGKNS</sequence>
<dbReference type="UniPathway" id="UPA00219"/>
<dbReference type="NCBIfam" id="TIGR01082">
    <property type="entry name" value="murC"/>
    <property type="match status" value="1"/>
</dbReference>
<feature type="domain" description="Mur ligase N-terminal catalytic" evidence="9">
    <location>
        <begin position="12"/>
        <end position="108"/>
    </location>
</feature>
<evidence type="ECO:0000256" key="1">
    <source>
        <dbReference type="ARBA" id="ARBA00004496"/>
    </source>
</evidence>
<dbReference type="PANTHER" id="PTHR43445:SF3">
    <property type="entry name" value="UDP-N-ACETYLMURAMATE--L-ALANINE LIGASE"/>
    <property type="match status" value="1"/>
</dbReference>
<protein>
    <recommendedName>
        <fullName evidence="3">UDP-N-acetylmuramate--L-alanine ligase</fullName>
        <ecNumber evidence="3">6.3.2.8</ecNumber>
    </recommendedName>
</protein>
<evidence type="ECO:0000256" key="5">
    <source>
        <dbReference type="ARBA" id="ARBA00022598"/>
    </source>
</evidence>
<dbReference type="EMBL" id="CAFBLJ010000001">
    <property type="protein sequence ID" value="CAB4855126.1"/>
    <property type="molecule type" value="Genomic_DNA"/>
</dbReference>
<dbReference type="EMBL" id="CAEZZP010000004">
    <property type="protein sequence ID" value="CAB4761455.1"/>
    <property type="molecule type" value="Genomic_DNA"/>
</dbReference>
<dbReference type="EC" id="6.3.2.8" evidence="3"/>
<dbReference type="GO" id="GO:0005737">
    <property type="term" value="C:cytoplasm"/>
    <property type="evidence" value="ECO:0007669"/>
    <property type="project" value="UniProtKB-SubCell"/>
</dbReference>
<evidence type="ECO:0000256" key="2">
    <source>
        <dbReference type="ARBA" id="ARBA00004752"/>
    </source>
</evidence>
<comment type="subcellular location">
    <subcellularLocation>
        <location evidence="1">Cytoplasm</location>
    </subcellularLocation>
</comment>
<dbReference type="HAMAP" id="MF_00046">
    <property type="entry name" value="MurC"/>
    <property type="match status" value="1"/>
</dbReference>
<dbReference type="InterPro" id="IPR005758">
    <property type="entry name" value="UDP-N-AcMur_Ala_ligase_MurC"/>
</dbReference>
<evidence type="ECO:0000256" key="6">
    <source>
        <dbReference type="ARBA" id="ARBA00022741"/>
    </source>
</evidence>
<dbReference type="Pfam" id="PF01225">
    <property type="entry name" value="Mur_ligase"/>
    <property type="match status" value="1"/>
</dbReference>
<dbReference type="GO" id="GO:0005524">
    <property type="term" value="F:ATP binding"/>
    <property type="evidence" value="ECO:0007669"/>
    <property type="project" value="UniProtKB-KW"/>
</dbReference>
<evidence type="ECO:0000256" key="3">
    <source>
        <dbReference type="ARBA" id="ARBA00012211"/>
    </source>
</evidence>
<dbReference type="EMBL" id="CAFBPS010000004">
    <property type="protein sequence ID" value="CAB5018946.1"/>
    <property type="molecule type" value="Genomic_DNA"/>
</dbReference>
<evidence type="ECO:0000313" key="16">
    <source>
        <dbReference type="EMBL" id="CAB4887939.1"/>
    </source>
</evidence>
<dbReference type="EMBL" id="CAFAAL010000054">
    <property type="protein sequence ID" value="CAB4802870.1"/>
    <property type="molecule type" value="Genomic_DNA"/>
</dbReference>
<name>A0A6J7F6Y8_9ZZZZ</name>
<dbReference type="InterPro" id="IPR050061">
    <property type="entry name" value="MurCDEF_pg_biosynth"/>
</dbReference>
<dbReference type="SUPFAM" id="SSF53244">
    <property type="entry name" value="MurD-like peptide ligases, peptide-binding domain"/>
    <property type="match status" value="1"/>
</dbReference>
<evidence type="ECO:0000313" key="13">
    <source>
        <dbReference type="EMBL" id="CAB4761455.1"/>
    </source>
</evidence>
<dbReference type="EMBL" id="CAFBMF010000002">
    <property type="protein sequence ID" value="CAB4887939.1"/>
    <property type="molecule type" value="Genomic_DNA"/>
</dbReference>
<evidence type="ECO:0000256" key="4">
    <source>
        <dbReference type="ARBA" id="ARBA00022490"/>
    </source>
</evidence>
<dbReference type="GO" id="GO:0009252">
    <property type="term" value="P:peptidoglycan biosynthetic process"/>
    <property type="evidence" value="ECO:0007669"/>
    <property type="project" value="UniProtKB-UniPathway"/>
</dbReference>
<evidence type="ECO:0000259" key="9">
    <source>
        <dbReference type="Pfam" id="PF01225"/>
    </source>
</evidence>
<dbReference type="GO" id="GO:0008763">
    <property type="term" value="F:UDP-N-acetylmuramate-L-alanine ligase activity"/>
    <property type="evidence" value="ECO:0007669"/>
    <property type="project" value="UniProtKB-EC"/>
</dbReference>
<dbReference type="InterPro" id="IPR036565">
    <property type="entry name" value="Mur-like_cat_sf"/>
</dbReference>
<comment type="pathway">
    <text evidence="2">Cell wall biogenesis; peptidoglycan biosynthesis.</text>
</comment>
<feature type="domain" description="Mur ligase central" evidence="11">
    <location>
        <begin position="115"/>
        <end position="294"/>
    </location>
</feature>
<dbReference type="PANTHER" id="PTHR43445">
    <property type="entry name" value="UDP-N-ACETYLMURAMATE--L-ALANINE LIGASE-RELATED"/>
    <property type="match status" value="1"/>
</dbReference>
<dbReference type="Pfam" id="PF02875">
    <property type="entry name" value="Mur_ligase_C"/>
    <property type="match status" value="1"/>
</dbReference>
<evidence type="ECO:0000313" key="12">
    <source>
        <dbReference type="EMBL" id="CAB4706215.1"/>
    </source>
</evidence>
<evidence type="ECO:0000256" key="7">
    <source>
        <dbReference type="ARBA" id="ARBA00022840"/>
    </source>
</evidence>
<evidence type="ECO:0000259" key="11">
    <source>
        <dbReference type="Pfam" id="PF08245"/>
    </source>
</evidence>